<dbReference type="Proteomes" id="UP000315647">
    <property type="component" value="Chromosome"/>
</dbReference>
<dbReference type="Gene3D" id="1.20.1290.10">
    <property type="entry name" value="AhpD-like"/>
    <property type="match status" value="1"/>
</dbReference>
<sequence length="170" mass="19221">MSERNYLQEIADFETHYQYEADFMRELLAESPDGYAKFAEILPLARHRERLDAEAYFIAKLAAMQVEDCGTCLQLCVRFALEADVPREIVEAVLQGGSGLSEDQRDLYDFAVQVASSSDLEPGLQQRIQDRFDRGQLLELGLCIATAKVFPTIKRAAGYLTSCRLMEIEV</sequence>
<dbReference type="AlphaFoldDB" id="A0A518A0Q6"/>
<dbReference type="InterPro" id="IPR029032">
    <property type="entry name" value="AhpD-like"/>
</dbReference>
<protein>
    <submittedName>
        <fullName evidence="1">Uncharacterized protein</fullName>
    </submittedName>
</protein>
<name>A0A518A0Q6_9PLAN</name>
<gene>
    <name evidence="1" type="ORF">Enr10x_06530</name>
</gene>
<organism evidence="1 2">
    <name type="scientific">Gimesia panareensis</name>
    <dbReference type="NCBI Taxonomy" id="2527978"/>
    <lineage>
        <taxon>Bacteria</taxon>
        <taxon>Pseudomonadati</taxon>
        <taxon>Planctomycetota</taxon>
        <taxon>Planctomycetia</taxon>
        <taxon>Planctomycetales</taxon>
        <taxon>Planctomycetaceae</taxon>
        <taxon>Gimesia</taxon>
    </lineage>
</organism>
<dbReference type="RefSeq" id="WP_145103925.1">
    <property type="nucleotide sequence ID" value="NZ_CP036277.1"/>
</dbReference>
<accession>A0A518A0Q6</accession>
<keyword evidence="2" id="KW-1185">Reference proteome</keyword>
<dbReference type="SUPFAM" id="SSF69118">
    <property type="entry name" value="AhpD-like"/>
    <property type="match status" value="1"/>
</dbReference>
<accession>A0A517Q135</accession>
<evidence type="ECO:0000313" key="2">
    <source>
        <dbReference type="Proteomes" id="UP000315647"/>
    </source>
</evidence>
<reference evidence="1 2" key="1">
    <citation type="submission" date="2019-03" db="EMBL/GenBank/DDBJ databases">
        <title>Deep-cultivation of Planctomycetes and their phenomic and genomic characterization uncovers novel biology.</title>
        <authorList>
            <person name="Wiegand S."/>
            <person name="Jogler M."/>
            <person name="Boedeker C."/>
            <person name="Pinto D."/>
            <person name="Vollmers J."/>
            <person name="Rivas-Marin E."/>
            <person name="Kohn T."/>
            <person name="Peeters S.H."/>
            <person name="Heuer A."/>
            <person name="Rast P."/>
            <person name="Oberbeckmann S."/>
            <person name="Bunk B."/>
            <person name="Jeske O."/>
            <person name="Meyerdierks A."/>
            <person name="Storesund J.E."/>
            <person name="Kallscheuer N."/>
            <person name="Luecker S."/>
            <person name="Lage O.M."/>
            <person name="Pohl T."/>
            <person name="Merkel B.J."/>
            <person name="Hornburger P."/>
            <person name="Mueller R.-W."/>
            <person name="Bruemmer F."/>
            <person name="Labrenz M."/>
            <person name="Spormann A.M."/>
            <person name="Op den Camp H."/>
            <person name="Overmann J."/>
            <person name="Amann R."/>
            <person name="Jetten M.S.M."/>
            <person name="Mascher T."/>
            <person name="Medema M.H."/>
            <person name="Devos D.P."/>
            <person name="Kaster A.-K."/>
            <person name="Ovreas L."/>
            <person name="Rohde M."/>
            <person name="Galperin M.Y."/>
            <person name="Jogler C."/>
        </authorList>
    </citation>
    <scope>NUCLEOTIDE SEQUENCE [LARGE SCALE GENOMIC DNA]</scope>
    <source>
        <strain evidence="1 2">Enr10</strain>
    </source>
</reference>
<dbReference type="EMBL" id="CP037421">
    <property type="protein sequence ID" value="QDT25358.1"/>
    <property type="molecule type" value="Genomic_DNA"/>
</dbReference>
<evidence type="ECO:0000313" key="1">
    <source>
        <dbReference type="EMBL" id="QDT25358.1"/>
    </source>
</evidence>
<proteinExistence type="predicted"/>